<protein>
    <submittedName>
        <fullName evidence="1">Uncharacterized protein</fullName>
    </submittedName>
</protein>
<dbReference type="RefSeq" id="WP_196123194.1">
    <property type="nucleotide sequence ID" value="NZ_JADPMR010000001.1"/>
</dbReference>
<sequence>MGLFSRKGDDDIDAPVLVWEELKNKGGPRYSYRTKIPGGWLIATCEADSDGIGSGVTFIPDPDHQWNGNSI</sequence>
<dbReference type="EMBL" id="JADPMR010000001">
    <property type="protein sequence ID" value="MBF9000558.1"/>
    <property type="molecule type" value="Genomic_DNA"/>
</dbReference>
<gene>
    <name evidence="1" type="ORF">I1A42_08290</name>
</gene>
<proteinExistence type="predicted"/>
<accession>A0ABS0GDR1</accession>
<reference evidence="1 2" key="1">
    <citation type="submission" date="2020-11" db="EMBL/GenBank/DDBJ databases">
        <title>Vibrio nitrifigilis sp. nov., a marine nitrogen-fixing bacterium isolated from the lagoon sediment of an islet inside an atoll.</title>
        <authorList>
            <person name="Wang L.-T."/>
            <person name="Shieh W.Y."/>
        </authorList>
    </citation>
    <scope>NUCLEOTIDE SEQUENCE [LARGE SCALE GENOMIC DNA]</scope>
    <source>
        <strain evidence="1 2">NFV-1</strain>
    </source>
</reference>
<evidence type="ECO:0000313" key="2">
    <source>
        <dbReference type="Proteomes" id="UP000597206"/>
    </source>
</evidence>
<dbReference type="Proteomes" id="UP000597206">
    <property type="component" value="Unassembled WGS sequence"/>
</dbReference>
<comment type="caution">
    <text evidence="1">The sequence shown here is derived from an EMBL/GenBank/DDBJ whole genome shotgun (WGS) entry which is preliminary data.</text>
</comment>
<evidence type="ECO:0000313" key="1">
    <source>
        <dbReference type="EMBL" id="MBF9000558.1"/>
    </source>
</evidence>
<keyword evidence="2" id="KW-1185">Reference proteome</keyword>
<organism evidence="1 2">
    <name type="scientific">Vibrio nitrifigilis</name>
    <dbReference type="NCBI Taxonomy" id="2789781"/>
    <lineage>
        <taxon>Bacteria</taxon>
        <taxon>Pseudomonadati</taxon>
        <taxon>Pseudomonadota</taxon>
        <taxon>Gammaproteobacteria</taxon>
        <taxon>Vibrionales</taxon>
        <taxon>Vibrionaceae</taxon>
        <taxon>Vibrio</taxon>
    </lineage>
</organism>
<name>A0ABS0GDR1_9VIBR</name>